<evidence type="ECO:0000256" key="5">
    <source>
        <dbReference type="SAM" id="Phobius"/>
    </source>
</evidence>
<evidence type="ECO:0000313" key="7">
    <source>
        <dbReference type="EMBL" id="PQJ80417.1"/>
    </source>
</evidence>
<gene>
    <name evidence="7" type="ORF">BTO18_15105</name>
</gene>
<keyword evidence="4 5" id="KW-0472">Membrane</keyword>
<evidence type="ECO:0000313" key="8">
    <source>
        <dbReference type="Proteomes" id="UP000238882"/>
    </source>
</evidence>
<comment type="caution">
    <text evidence="7">The sequence shown here is derived from an EMBL/GenBank/DDBJ whole genome shotgun (WGS) entry which is preliminary data.</text>
</comment>
<evidence type="ECO:0000256" key="4">
    <source>
        <dbReference type="ARBA" id="ARBA00023136"/>
    </source>
</evidence>
<dbReference type="OrthoDB" id="1093278at2"/>
<dbReference type="Proteomes" id="UP000238882">
    <property type="component" value="Unassembled WGS sequence"/>
</dbReference>
<feature type="transmembrane region" description="Helical" evidence="5">
    <location>
        <begin position="356"/>
        <end position="376"/>
    </location>
</feature>
<dbReference type="PANTHER" id="PTHR37422">
    <property type="entry name" value="TEICHURONIC ACID BIOSYNTHESIS PROTEIN TUAE"/>
    <property type="match status" value="1"/>
</dbReference>
<dbReference type="PANTHER" id="PTHR37422:SF17">
    <property type="entry name" value="O-ANTIGEN LIGASE"/>
    <property type="match status" value="1"/>
</dbReference>
<feature type="domain" description="O-antigen ligase-related" evidence="6">
    <location>
        <begin position="179"/>
        <end position="339"/>
    </location>
</feature>
<dbReference type="RefSeq" id="WP_105017017.1">
    <property type="nucleotide sequence ID" value="NZ_MSCN01000001.1"/>
</dbReference>
<keyword evidence="3 5" id="KW-1133">Transmembrane helix</keyword>
<protein>
    <recommendedName>
        <fullName evidence="6">O-antigen ligase-related domain-containing protein</fullName>
    </recommendedName>
</protein>
<accession>A0A2S7WS38</accession>
<proteinExistence type="predicted"/>
<feature type="transmembrane region" description="Helical" evidence="5">
    <location>
        <begin position="49"/>
        <end position="68"/>
    </location>
</feature>
<feature type="transmembrane region" description="Helical" evidence="5">
    <location>
        <begin position="331"/>
        <end position="350"/>
    </location>
</feature>
<feature type="transmembrane region" description="Helical" evidence="5">
    <location>
        <begin position="6"/>
        <end position="37"/>
    </location>
</feature>
<evidence type="ECO:0000256" key="3">
    <source>
        <dbReference type="ARBA" id="ARBA00022989"/>
    </source>
</evidence>
<evidence type="ECO:0000259" key="6">
    <source>
        <dbReference type="Pfam" id="PF04932"/>
    </source>
</evidence>
<keyword evidence="8" id="KW-1185">Reference proteome</keyword>
<dbReference type="InterPro" id="IPR007016">
    <property type="entry name" value="O-antigen_ligase-rel_domated"/>
</dbReference>
<organism evidence="7 8">
    <name type="scientific">Polaribacter porphyrae</name>
    <dbReference type="NCBI Taxonomy" id="1137780"/>
    <lineage>
        <taxon>Bacteria</taxon>
        <taxon>Pseudomonadati</taxon>
        <taxon>Bacteroidota</taxon>
        <taxon>Flavobacteriia</taxon>
        <taxon>Flavobacteriales</taxon>
        <taxon>Flavobacteriaceae</taxon>
    </lineage>
</organism>
<feature type="transmembrane region" description="Helical" evidence="5">
    <location>
        <begin position="179"/>
        <end position="208"/>
    </location>
</feature>
<evidence type="ECO:0000256" key="2">
    <source>
        <dbReference type="ARBA" id="ARBA00022692"/>
    </source>
</evidence>
<feature type="transmembrane region" description="Helical" evidence="5">
    <location>
        <begin position="220"/>
        <end position="238"/>
    </location>
</feature>
<dbReference type="GO" id="GO:0016020">
    <property type="term" value="C:membrane"/>
    <property type="evidence" value="ECO:0007669"/>
    <property type="project" value="UniProtKB-SubCell"/>
</dbReference>
<keyword evidence="2 5" id="KW-0812">Transmembrane</keyword>
<feature type="transmembrane region" description="Helical" evidence="5">
    <location>
        <begin position="109"/>
        <end position="130"/>
    </location>
</feature>
<name>A0A2S7WS38_9FLAO</name>
<feature type="transmembrane region" description="Helical" evidence="5">
    <location>
        <begin position="80"/>
        <end position="97"/>
    </location>
</feature>
<evidence type="ECO:0000256" key="1">
    <source>
        <dbReference type="ARBA" id="ARBA00004141"/>
    </source>
</evidence>
<reference evidence="7 8" key="1">
    <citation type="submission" date="2016-12" db="EMBL/GenBank/DDBJ databases">
        <title>Trade-off between light-utilization and light-protection in marine flavobacteria.</title>
        <authorList>
            <person name="Kumagai Y."/>
            <person name="Yoshizawa S."/>
            <person name="Kogure K."/>
            <person name="Iwasaki W."/>
        </authorList>
    </citation>
    <scope>NUCLEOTIDE SEQUENCE [LARGE SCALE GENOMIC DNA]</scope>
    <source>
        <strain evidence="7 8">NBRC 108759</strain>
    </source>
</reference>
<dbReference type="AlphaFoldDB" id="A0A2S7WS38"/>
<dbReference type="Pfam" id="PF04932">
    <property type="entry name" value="Wzy_C"/>
    <property type="match status" value="1"/>
</dbReference>
<dbReference type="EMBL" id="MSCN01000001">
    <property type="protein sequence ID" value="PQJ80417.1"/>
    <property type="molecule type" value="Genomic_DNA"/>
</dbReference>
<feature type="transmembrane region" description="Helical" evidence="5">
    <location>
        <begin position="150"/>
        <end position="167"/>
    </location>
</feature>
<comment type="subcellular location">
    <subcellularLocation>
        <location evidence="1">Membrane</location>
        <topology evidence="1">Multi-pass membrane protein</topology>
    </subcellularLocation>
</comment>
<sequence length="399" mass="46661">MKDKDIFSVILILILVTLPIGFAINSTAVIFLFVFTLYRVLFKKNKVKLSIIPILLITLYVFSFLSLIWTTDIENTKEALIRFLSYLVIPLSFIFNSDIKVDKHKIICFFLKSLVLFAIYCLVLGLIKSLKNSDISYLFYHKLSNNFKELNAIYLSAYTSFVICFLIHKKNKSKLDKIIFLLLGIFLILLSSKIIIFITFLIVLFFFVGKLKYEKVKFQRLLLVLGISLFFLMAMSNLSKRVKIEFEKTKIEEVLSKKDFGHVYLWTGSGLRAFQTKVFFEILKENEKLLLGFGLNNSQKSLNNKYKEYNLYPGFFGYNYHNQYIQTFAELGLIGFSIVLILLFLIIRNAIIYKDYFLLCFIIIILAVCFTESFLWRQRGMIFFITTTLLLIKTKRIST</sequence>
<dbReference type="InterPro" id="IPR051533">
    <property type="entry name" value="WaaL-like"/>
</dbReference>